<accession>A0A176VU23</accession>
<comment type="caution">
    <text evidence="4">The sequence shown here is derived from an EMBL/GenBank/DDBJ whole genome shotgun (WGS) entry which is preliminary data.</text>
</comment>
<dbReference type="InterPro" id="IPR007527">
    <property type="entry name" value="Znf_SWIM"/>
</dbReference>
<keyword evidence="1" id="KW-0479">Metal-binding</keyword>
<proteinExistence type="predicted"/>
<dbReference type="Proteomes" id="UP000077202">
    <property type="component" value="Unassembled WGS sequence"/>
</dbReference>
<gene>
    <name evidence="4" type="ORF">AXG93_1052s1220</name>
</gene>
<reference evidence="4" key="1">
    <citation type="submission" date="2016-03" db="EMBL/GenBank/DDBJ databases">
        <title>Mechanisms controlling the formation of the plant cell surface in tip-growing cells are functionally conserved among land plants.</title>
        <authorList>
            <person name="Honkanen S."/>
            <person name="Jones V.A."/>
            <person name="Morieri G."/>
            <person name="Champion C."/>
            <person name="Hetherington A.J."/>
            <person name="Kelly S."/>
            <person name="Saint-Marcoux D."/>
            <person name="Proust H."/>
            <person name="Prescott H."/>
            <person name="Dolan L."/>
        </authorList>
    </citation>
    <scope>NUCLEOTIDE SEQUENCE [LARGE SCALE GENOMIC DNA]</scope>
    <source>
        <tissue evidence="4">Whole gametophyte</tissue>
    </source>
</reference>
<dbReference type="AlphaFoldDB" id="A0A176VU23"/>
<evidence type="ECO:0000313" key="4">
    <source>
        <dbReference type="EMBL" id="OAE24299.1"/>
    </source>
</evidence>
<organism evidence="4 5">
    <name type="scientific">Marchantia polymorpha subsp. ruderalis</name>
    <dbReference type="NCBI Taxonomy" id="1480154"/>
    <lineage>
        <taxon>Eukaryota</taxon>
        <taxon>Viridiplantae</taxon>
        <taxon>Streptophyta</taxon>
        <taxon>Embryophyta</taxon>
        <taxon>Marchantiophyta</taxon>
        <taxon>Marchantiopsida</taxon>
        <taxon>Marchantiidae</taxon>
        <taxon>Marchantiales</taxon>
        <taxon>Marchantiaceae</taxon>
        <taxon>Marchantia</taxon>
    </lineage>
</organism>
<keyword evidence="5" id="KW-1185">Reference proteome</keyword>
<protein>
    <recommendedName>
        <fullName evidence="3">SWIM-type domain-containing protein</fullName>
    </recommendedName>
</protein>
<evidence type="ECO:0000256" key="1">
    <source>
        <dbReference type="PROSITE-ProRule" id="PRU00325"/>
    </source>
</evidence>
<evidence type="ECO:0000256" key="2">
    <source>
        <dbReference type="SAM" id="MobiDB-lite"/>
    </source>
</evidence>
<dbReference type="PANTHER" id="PTHR33977:SF1">
    <property type="entry name" value="ZINC ION BINDING PROTEIN"/>
    <property type="match status" value="1"/>
</dbReference>
<dbReference type="GO" id="GO:0008270">
    <property type="term" value="F:zinc ion binding"/>
    <property type="evidence" value="ECO:0007669"/>
    <property type="project" value="UniProtKB-KW"/>
</dbReference>
<evidence type="ECO:0000313" key="5">
    <source>
        <dbReference type="Proteomes" id="UP000077202"/>
    </source>
</evidence>
<keyword evidence="1" id="KW-0862">Zinc</keyword>
<evidence type="ECO:0000259" key="3">
    <source>
        <dbReference type="PROSITE" id="PS50966"/>
    </source>
</evidence>
<dbReference type="EMBL" id="LVLJ01002657">
    <property type="protein sequence ID" value="OAE24299.1"/>
    <property type="molecule type" value="Genomic_DNA"/>
</dbReference>
<keyword evidence="1" id="KW-0863">Zinc-finger</keyword>
<feature type="compositionally biased region" description="Polar residues" evidence="2">
    <location>
        <begin position="756"/>
        <end position="770"/>
    </location>
</feature>
<sequence length="865" mass="98335">MYAHRNVCNLLCTSSFSNYGRHPTSDLVGAFDSSGAITGVFAGIGRRADYYPKELALGRGVTSRLFNPSRMFGSHLSDRREMLGGGKSQQVDDFGNCKSAGACKLAMWVQDPKAPGPFSSENIKWTQNAAYIPYGRLKDFIEGESSGPLNPTIFIPRKRYMRVAGSLSAPDPETYLEHIYYHCAFGGTDVSKKDKNVSSLFVMRKKETSDRGCLCSFEVKRLYLHPHVAKITYEFTSHVDATGFPCHENLNPSCISKTPTQSVHISAALREWVISRLEHKYTPLHIINEHRALVQSRIRQGGAIASHTNGGYLSELDITGISDAFLKGRVALQKLDEHAVLMWSKRYKHKVFFFEQQSPANDRNQAGAASFVIGIQTTWQKRKLLAGPETLVMCETTYGSNKLQYKMFSILVVDQYYNGIPVAWIITPNIRKHDAQPWMEALRQSLHEVSIDWKPQSFVVDNLSSSTKEIRSVWGSKVQIFVSLRRVKRTWRKKLTALVKGWSTRTMLFERLGSIMDKTYPAYVSRRQRIHCIKELVEELFAECLYACTSFYEYFQREWMDPRKICTWAKCLMDLPSAIIRVNAAIDSYLANLKRRNLCCKDRLVGRRISWLLDSLICDVEPQYLYLEHMYEERTSRSAHQEKLLRGAYHRARSIPNDYVELPTYGHEPAKVRSTSKPYVEYLVYNGLHEWACCTCAWSRMGDLCKHVVKVAEMYSAQSGDVDSQKTASALAKSRKLPTLSMHMMNLQAARGESLSLNSPHTSYHEQQSAGEEPSDSLSDQHDDGNLAYPESMLNMSRENSSIDMGTSVVELNKDLTYQEAELHNFLADNPDLIDRYLNSFQELKNKFIEENQSTLLSGASDDPV</sequence>
<dbReference type="PROSITE" id="PS50966">
    <property type="entry name" value="ZF_SWIM"/>
    <property type="match status" value="1"/>
</dbReference>
<feature type="domain" description="SWIM-type" evidence="3">
    <location>
        <begin position="682"/>
        <end position="716"/>
    </location>
</feature>
<dbReference type="PANTHER" id="PTHR33977">
    <property type="entry name" value="ZINC ION BINDING PROTEIN"/>
    <property type="match status" value="1"/>
</dbReference>
<name>A0A176VU23_MARPO</name>
<feature type="region of interest" description="Disordered" evidence="2">
    <location>
        <begin position="756"/>
        <end position="789"/>
    </location>
</feature>